<evidence type="ECO:0000256" key="1">
    <source>
        <dbReference type="ARBA" id="ARBA00022630"/>
    </source>
</evidence>
<dbReference type="InterPro" id="IPR036188">
    <property type="entry name" value="FAD/NAD-bd_sf"/>
</dbReference>
<dbReference type="AlphaFoldDB" id="A0A022PKZ6"/>
<organism evidence="6 7">
    <name type="scientific">Photorhabdus aegyptia</name>
    <dbReference type="NCBI Taxonomy" id="2805098"/>
    <lineage>
        <taxon>Bacteria</taxon>
        <taxon>Pseudomonadati</taxon>
        <taxon>Pseudomonadota</taxon>
        <taxon>Gammaproteobacteria</taxon>
        <taxon>Enterobacterales</taxon>
        <taxon>Morganellaceae</taxon>
        <taxon>Photorhabdus</taxon>
    </lineage>
</organism>
<reference evidence="6 7" key="1">
    <citation type="submission" date="2014-03" db="EMBL/GenBank/DDBJ databases">
        <title>Draft Genome of Photorhabdus luminescens BA1, an Egyptian Isolate.</title>
        <authorList>
            <person name="Ghazal S."/>
            <person name="Hurst S.G.IV."/>
            <person name="Morris K."/>
            <person name="Thomas K."/>
            <person name="Tisa L.S."/>
        </authorList>
    </citation>
    <scope>NUCLEOTIDE SEQUENCE [LARGE SCALE GENOMIC DNA]</scope>
    <source>
        <strain evidence="6 7">BA1</strain>
    </source>
</reference>
<keyword evidence="2" id="KW-0274">FAD</keyword>
<dbReference type="Pfam" id="PF13450">
    <property type="entry name" value="NAD_binding_8"/>
    <property type="match status" value="1"/>
</dbReference>
<proteinExistence type="predicted"/>
<comment type="caution">
    <text evidence="6">The sequence shown here is derived from an EMBL/GenBank/DDBJ whole genome shotgun (WGS) entry which is preliminary data.</text>
</comment>
<dbReference type="PATRIC" id="fig|1393736.3.peg.2330"/>
<evidence type="ECO:0000256" key="2">
    <source>
        <dbReference type="ARBA" id="ARBA00022827"/>
    </source>
</evidence>
<dbReference type="GO" id="GO:0004497">
    <property type="term" value="F:monooxygenase activity"/>
    <property type="evidence" value="ECO:0007669"/>
    <property type="project" value="UniProtKB-KW"/>
</dbReference>
<protein>
    <submittedName>
        <fullName evidence="6">2-polyprenyl-6-methoxyphenol hydroxylase-like oxidoreductase</fullName>
    </submittedName>
</protein>
<dbReference type="PRINTS" id="PR00420">
    <property type="entry name" value="RNGMNOXGNASE"/>
</dbReference>
<evidence type="ECO:0000256" key="4">
    <source>
        <dbReference type="ARBA" id="ARBA00023033"/>
    </source>
</evidence>
<dbReference type="GO" id="GO:0071949">
    <property type="term" value="F:FAD binding"/>
    <property type="evidence" value="ECO:0007669"/>
    <property type="project" value="InterPro"/>
</dbReference>
<dbReference type="RefSeq" id="WP_036778908.1">
    <property type="nucleotide sequence ID" value="NZ_CAWLTM010000085.1"/>
</dbReference>
<sequence>MNVGIIGSGIGGACLAHGLRKNGIKVKVYERGSATSSILPGYGIYVDTFGQQAMQECLPETNWSTFKKISKPVGGQTRFYDEHLHLLLEAQRNIHREDGQIITEDRMSISRSELIEVLNEGLSDTVQWNKTFERYEHMQNGKVRLFFTDKSHEDVDVLIGADGSNSRVRKQYLPAIKRLDIGVTLTVGRVRLTQALAASLPPYLLDGSPNNIVPKSSGGLFVSLWRAPINTQVKATSTEIGDFVMWAYAAATNSYPNTITDFPAESLCDLICTRIAGWDPNLHTLIKQSDMENISVIPLRSMDHLLPWRSSAVTLLGDAIHNMTPMVGMGANTALRDALLLTQTLTQVASGHEDLIKAISDYEQQMRTYANEAVEISLRTALNAADRSMIKRILFRTVLRVAQTLPPIKRVLFPITKSAQHQGKIKLGTTHSLSSTQ</sequence>
<dbReference type="EMBL" id="JFGV01000030">
    <property type="protein sequence ID" value="EYU15195.1"/>
    <property type="molecule type" value="Genomic_DNA"/>
</dbReference>
<dbReference type="SUPFAM" id="SSF51905">
    <property type="entry name" value="FAD/NAD(P)-binding domain"/>
    <property type="match status" value="1"/>
</dbReference>
<dbReference type="Proteomes" id="UP000023464">
    <property type="component" value="Unassembled WGS sequence"/>
</dbReference>
<keyword evidence="1" id="KW-0285">Flavoprotein</keyword>
<evidence type="ECO:0000259" key="5">
    <source>
        <dbReference type="Pfam" id="PF01494"/>
    </source>
</evidence>
<evidence type="ECO:0000313" key="7">
    <source>
        <dbReference type="Proteomes" id="UP000023464"/>
    </source>
</evidence>
<dbReference type="InterPro" id="IPR002938">
    <property type="entry name" value="FAD-bd"/>
</dbReference>
<dbReference type="PANTHER" id="PTHR47178">
    <property type="entry name" value="MONOOXYGENASE, FAD-BINDING"/>
    <property type="match status" value="1"/>
</dbReference>
<keyword evidence="7" id="KW-1185">Reference proteome</keyword>
<keyword evidence="3" id="KW-0560">Oxidoreductase</keyword>
<dbReference type="PANTHER" id="PTHR47178:SF5">
    <property type="entry name" value="FAD-BINDING DOMAIN-CONTAINING PROTEIN"/>
    <property type="match status" value="1"/>
</dbReference>
<accession>A0A022PKZ6</accession>
<evidence type="ECO:0000313" key="6">
    <source>
        <dbReference type="EMBL" id="EYU15195.1"/>
    </source>
</evidence>
<keyword evidence="4" id="KW-0503">Monooxygenase</keyword>
<feature type="domain" description="FAD-binding" evidence="5">
    <location>
        <begin position="289"/>
        <end position="375"/>
    </location>
</feature>
<gene>
    <name evidence="6" type="ORF">BA1DRAFT_02283</name>
</gene>
<evidence type="ECO:0000256" key="3">
    <source>
        <dbReference type="ARBA" id="ARBA00023002"/>
    </source>
</evidence>
<dbReference type="Pfam" id="PF01494">
    <property type="entry name" value="FAD_binding_3"/>
    <property type="match status" value="1"/>
</dbReference>
<name>A0A022PKZ6_9GAMM</name>
<dbReference type="Gene3D" id="3.50.50.60">
    <property type="entry name" value="FAD/NAD(P)-binding domain"/>
    <property type="match status" value="1"/>
</dbReference>